<evidence type="ECO:0000313" key="17">
    <source>
        <dbReference type="Proteomes" id="UP000681526"/>
    </source>
</evidence>
<dbReference type="InterPro" id="IPR014721">
    <property type="entry name" value="Ribsml_uS5_D2-typ_fold_subgr"/>
</dbReference>
<feature type="domain" description="GHMP kinase N-terminal" evidence="14">
    <location>
        <begin position="61"/>
        <end position="143"/>
    </location>
</feature>
<evidence type="ECO:0000256" key="10">
    <source>
        <dbReference type="ARBA" id="ARBA00022840"/>
    </source>
</evidence>
<dbReference type="InterPro" id="IPR006204">
    <property type="entry name" value="GHMP_kinase_N_dom"/>
</dbReference>
<evidence type="ECO:0000256" key="9">
    <source>
        <dbReference type="ARBA" id="ARBA00022777"/>
    </source>
</evidence>
<organism evidence="16 17">
    <name type="scientific">Thermobacillus xylanilyticus</name>
    <dbReference type="NCBI Taxonomy" id="76633"/>
    <lineage>
        <taxon>Bacteria</taxon>
        <taxon>Bacillati</taxon>
        <taxon>Bacillota</taxon>
        <taxon>Bacilli</taxon>
        <taxon>Bacillales</taxon>
        <taxon>Paenibacillaceae</taxon>
        <taxon>Thermobacillus</taxon>
    </lineage>
</organism>
<gene>
    <name evidence="16" type="primary">txxe 3303-thrB</name>
    <name evidence="13" type="synonym">thrB</name>
    <name evidence="16" type="ORF">TXXE_18215</name>
</gene>
<protein>
    <recommendedName>
        <fullName evidence="4 13">Homoserine kinase</fullName>
        <shortName evidence="13">HK</shortName>
        <shortName evidence="13">HSK</shortName>
        <ecNumber evidence="3 13">2.7.1.39</ecNumber>
    </recommendedName>
</protein>
<dbReference type="InterPro" id="IPR036554">
    <property type="entry name" value="GHMP_kinase_C_sf"/>
</dbReference>
<keyword evidence="7 13" id="KW-0791">Threonine biosynthesis</keyword>
<dbReference type="SUPFAM" id="SSF54211">
    <property type="entry name" value="Ribosomal protein S5 domain 2-like"/>
    <property type="match status" value="1"/>
</dbReference>
<keyword evidence="6 13" id="KW-0808">Transferase</keyword>
<keyword evidence="17" id="KW-1185">Reference proteome</keyword>
<dbReference type="HAMAP" id="MF_00384">
    <property type="entry name" value="Homoser_kinase"/>
    <property type="match status" value="1"/>
</dbReference>
<dbReference type="InterPro" id="IPR006203">
    <property type="entry name" value="GHMP_knse_ATP-bd_CS"/>
</dbReference>
<dbReference type="Gene3D" id="3.30.230.10">
    <property type="match status" value="1"/>
</dbReference>
<evidence type="ECO:0000256" key="3">
    <source>
        <dbReference type="ARBA" id="ARBA00012078"/>
    </source>
</evidence>
<evidence type="ECO:0000256" key="5">
    <source>
        <dbReference type="ARBA" id="ARBA00022605"/>
    </source>
</evidence>
<dbReference type="PIRSF" id="PIRSF000676">
    <property type="entry name" value="Homoser_kin"/>
    <property type="match status" value="1"/>
</dbReference>
<evidence type="ECO:0000256" key="2">
    <source>
        <dbReference type="ARBA" id="ARBA00007370"/>
    </source>
</evidence>
<feature type="binding site" evidence="13">
    <location>
        <begin position="90"/>
        <end position="100"/>
    </location>
    <ligand>
        <name>ATP</name>
        <dbReference type="ChEBI" id="CHEBI:30616"/>
    </ligand>
</feature>
<keyword evidence="5 13" id="KW-0028">Amino-acid biosynthesis</keyword>
<keyword evidence="9 13" id="KW-0418">Kinase</keyword>
<dbReference type="PANTHER" id="PTHR20861">
    <property type="entry name" value="HOMOSERINE/4-DIPHOSPHOCYTIDYL-2-C-METHYL-D-ERYTHRITOL KINASE"/>
    <property type="match status" value="1"/>
</dbReference>
<dbReference type="Pfam" id="PF00288">
    <property type="entry name" value="GHMP_kinases_N"/>
    <property type="match status" value="1"/>
</dbReference>
<dbReference type="PANTHER" id="PTHR20861:SF1">
    <property type="entry name" value="HOMOSERINE KINASE"/>
    <property type="match status" value="1"/>
</dbReference>
<reference evidence="16 17" key="1">
    <citation type="submission" date="2021-04" db="EMBL/GenBank/DDBJ databases">
        <authorList>
            <person name="Rakotoarivonina H."/>
        </authorList>
    </citation>
    <scope>NUCLEOTIDE SEQUENCE [LARGE SCALE GENOMIC DNA]</scope>
    <source>
        <strain evidence="16 17">XE</strain>
    </source>
</reference>
<evidence type="ECO:0000256" key="11">
    <source>
        <dbReference type="ARBA" id="ARBA00049375"/>
    </source>
</evidence>
<dbReference type="InterPro" id="IPR000870">
    <property type="entry name" value="Homoserine_kinase"/>
</dbReference>
<dbReference type="SUPFAM" id="SSF55060">
    <property type="entry name" value="GHMP Kinase, C-terminal domain"/>
    <property type="match status" value="1"/>
</dbReference>
<evidence type="ECO:0000256" key="7">
    <source>
        <dbReference type="ARBA" id="ARBA00022697"/>
    </source>
</evidence>
<evidence type="ECO:0000259" key="15">
    <source>
        <dbReference type="Pfam" id="PF08544"/>
    </source>
</evidence>
<comment type="catalytic activity">
    <reaction evidence="11 13">
        <text>L-homoserine + ATP = O-phospho-L-homoserine + ADP + H(+)</text>
        <dbReference type="Rhea" id="RHEA:13985"/>
        <dbReference type="ChEBI" id="CHEBI:15378"/>
        <dbReference type="ChEBI" id="CHEBI:30616"/>
        <dbReference type="ChEBI" id="CHEBI:57476"/>
        <dbReference type="ChEBI" id="CHEBI:57590"/>
        <dbReference type="ChEBI" id="CHEBI:456216"/>
        <dbReference type="EC" id="2.7.1.39"/>
    </reaction>
</comment>
<keyword evidence="13" id="KW-0963">Cytoplasm</keyword>
<sequence length="325" mass="34194">MMRRVLAKVPASTANLGPGFDALGMALSLYSWIEMAEADDGKARLELFGKELAGLPAGRDNLIYKAAQLVYAEAGVPMPELHIAAYTDIPLARGLGSSAAAIVGGLAAANALIGSPLPKTRLLEIASDLEGHPDNVGASLFGGIVAASWDGSRAEHVRLDPPPNLEVLVAIPSFRLPTERARHALPESYSRGDAVFNVGRSSLLVAALASGRLDLLGFAMQDKLHQPYRAALIPGMSKILAEAPEHGALGAALSGAGPTMLAFVDSESTRKAELERFLLRTFAEENIAAETLWLKPAPAGPEIVESGADAVRVPLFERIKGEVRA</sequence>
<keyword evidence="10 13" id="KW-0067">ATP-binding</keyword>
<evidence type="ECO:0000256" key="8">
    <source>
        <dbReference type="ARBA" id="ARBA00022741"/>
    </source>
</evidence>
<evidence type="ECO:0000256" key="12">
    <source>
        <dbReference type="ARBA" id="ARBA00049954"/>
    </source>
</evidence>
<dbReference type="PRINTS" id="PR00958">
    <property type="entry name" value="HOMSERKINASE"/>
</dbReference>
<dbReference type="NCBIfam" id="TIGR00191">
    <property type="entry name" value="thrB"/>
    <property type="match status" value="1"/>
</dbReference>
<dbReference type="Pfam" id="PF08544">
    <property type="entry name" value="GHMP_kinases_C"/>
    <property type="match status" value="1"/>
</dbReference>
<name>A0ABN7S530_THEXY</name>
<comment type="subcellular location">
    <subcellularLocation>
        <location evidence="13">Cytoplasm</location>
    </subcellularLocation>
</comment>
<comment type="pathway">
    <text evidence="1 13">Amino-acid biosynthesis; L-threonine biosynthesis; L-threonine from L-aspartate: step 4/5.</text>
</comment>
<dbReference type="PROSITE" id="PS00627">
    <property type="entry name" value="GHMP_KINASES_ATP"/>
    <property type="match status" value="1"/>
</dbReference>
<dbReference type="InterPro" id="IPR013750">
    <property type="entry name" value="GHMP_kinase_C_dom"/>
</dbReference>
<accession>A0ABN7S530</accession>
<evidence type="ECO:0000259" key="14">
    <source>
        <dbReference type="Pfam" id="PF00288"/>
    </source>
</evidence>
<dbReference type="GO" id="GO:0016301">
    <property type="term" value="F:kinase activity"/>
    <property type="evidence" value="ECO:0007669"/>
    <property type="project" value="UniProtKB-KW"/>
</dbReference>
<dbReference type="Proteomes" id="UP000681526">
    <property type="component" value="Unassembled WGS sequence"/>
</dbReference>
<comment type="function">
    <text evidence="12 13">Catalyzes the ATP-dependent phosphorylation of L-homoserine to L-homoserine phosphate.</text>
</comment>
<comment type="similarity">
    <text evidence="2 13">Belongs to the GHMP kinase family. Homoserine kinase subfamily.</text>
</comment>
<evidence type="ECO:0000256" key="4">
    <source>
        <dbReference type="ARBA" id="ARBA00017858"/>
    </source>
</evidence>
<evidence type="ECO:0000256" key="13">
    <source>
        <dbReference type="HAMAP-Rule" id="MF_00384"/>
    </source>
</evidence>
<proteinExistence type="inferred from homology"/>
<evidence type="ECO:0000256" key="1">
    <source>
        <dbReference type="ARBA" id="ARBA00005015"/>
    </source>
</evidence>
<feature type="domain" description="GHMP kinase C-terminal" evidence="15">
    <location>
        <begin position="205"/>
        <end position="276"/>
    </location>
</feature>
<evidence type="ECO:0000313" key="16">
    <source>
        <dbReference type="EMBL" id="CAG5092455.1"/>
    </source>
</evidence>
<dbReference type="InterPro" id="IPR020568">
    <property type="entry name" value="Ribosomal_Su5_D2-typ_SF"/>
</dbReference>
<dbReference type="Gene3D" id="3.30.70.890">
    <property type="entry name" value="GHMP kinase, C-terminal domain"/>
    <property type="match status" value="1"/>
</dbReference>
<keyword evidence="8 13" id="KW-0547">Nucleotide-binding</keyword>
<dbReference type="EC" id="2.7.1.39" evidence="3 13"/>
<evidence type="ECO:0000256" key="6">
    <source>
        <dbReference type="ARBA" id="ARBA00022679"/>
    </source>
</evidence>
<comment type="caution">
    <text evidence="16">The sequence shown here is derived from an EMBL/GenBank/DDBJ whole genome shotgun (WGS) entry which is preliminary data.</text>
</comment>
<dbReference type="EMBL" id="CAJRAY010000094">
    <property type="protein sequence ID" value="CAG5092455.1"/>
    <property type="molecule type" value="Genomic_DNA"/>
</dbReference>